<feature type="active site" description="Proton acceptor" evidence="4">
    <location>
        <position position="182"/>
    </location>
</feature>
<comment type="pathway">
    <text evidence="4">Nucleotide-sugar biosynthesis; ADP-L-glycero-beta-D-manno-heptose biosynthesis; ADP-L-glycero-beta-D-manno-heptose from D-glycero-beta-D-manno-heptose 7-phosphate: step 4/4.</text>
</comment>
<dbReference type="EC" id="5.1.3.20" evidence="4"/>
<dbReference type="InterPro" id="IPR036291">
    <property type="entry name" value="NAD(P)-bd_dom_sf"/>
</dbReference>
<keyword evidence="1 4" id="KW-0521">NADP</keyword>
<dbReference type="Proteomes" id="UP001595528">
    <property type="component" value="Unassembled WGS sequence"/>
</dbReference>
<dbReference type="InterPro" id="IPR001509">
    <property type="entry name" value="Epimerase_deHydtase"/>
</dbReference>
<feature type="binding site" evidence="4">
    <location>
        <position position="37"/>
    </location>
    <ligand>
        <name>NADP(+)</name>
        <dbReference type="ChEBI" id="CHEBI:58349"/>
    </ligand>
</feature>
<dbReference type="HAMAP" id="MF_01601">
    <property type="entry name" value="Heptose_epimerase"/>
    <property type="match status" value="1"/>
</dbReference>
<feature type="binding site" evidence="4">
    <location>
        <begin position="10"/>
        <end position="11"/>
    </location>
    <ligand>
        <name>NADP(+)</name>
        <dbReference type="ChEBI" id="CHEBI:58349"/>
    </ligand>
</feature>
<comment type="function">
    <text evidence="4">Catalyzes the interconversion between ADP-D-glycero-beta-D-manno-heptose and ADP-L-glycero-beta-D-manno-heptose via an epimerization at carbon 6 of the heptose.</text>
</comment>
<feature type="domain" description="NAD-dependent epimerase/dehydratase" evidence="5">
    <location>
        <begin position="2"/>
        <end position="247"/>
    </location>
</feature>
<feature type="binding site" evidence="4">
    <location>
        <begin position="205"/>
        <end position="208"/>
    </location>
    <ligand>
        <name>substrate</name>
    </ligand>
</feature>
<protein>
    <recommendedName>
        <fullName evidence="4">ADP-L-glycero-D-manno-heptose-6-epimerase</fullName>
        <ecNumber evidence="4">5.1.3.20</ecNumber>
    </recommendedName>
    <alternativeName>
        <fullName evidence="4">ADP-L-glycero-beta-D-manno-heptose-6-epimerase</fullName>
        <shortName evidence="4">ADP-glyceromanno-heptose 6-epimerase</shortName>
        <shortName evidence="4">ADP-hep 6-epimerase</shortName>
        <shortName evidence="4">AGME</shortName>
    </alternativeName>
</protein>
<dbReference type="CDD" id="cd05248">
    <property type="entry name" value="ADP_GME_SDR_e"/>
    <property type="match status" value="1"/>
</dbReference>
<keyword evidence="3 4" id="KW-0119">Carbohydrate metabolism</keyword>
<gene>
    <name evidence="6" type="primary">rfaD</name>
    <name evidence="4" type="synonym">hldD</name>
    <name evidence="6" type="ORF">ACFOGJ_26955</name>
</gene>
<evidence type="ECO:0000259" key="5">
    <source>
        <dbReference type="Pfam" id="PF01370"/>
    </source>
</evidence>
<dbReference type="Pfam" id="PF01370">
    <property type="entry name" value="Epimerase"/>
    <property type="match status" value="1"/>
</dbReference>
<feature type="binding site" evidence="4">
    <location>
        <position position="219"/>
    </location>
    <ligand>
        <name>substrate</name>
    </ligand>
</feature>
<feature type="binding site" evidence="4">
    <location>
        <begin position="30"/>
        <end position="31"/>
    </location>
    <ligand>
        <name>NADP(+)</name>
        <dbReference type="ChEBI" id="CHEBI:58349"/>
    </ligand>
</feature>
<evidence type="ECO:0000256" key="4">
    <source>
        <dbReference type="HAMAP-Rule" id="MF_01601"/>
    </source>
</evidence>
<evidence type="ECO:0000256" key="2">
    <source>
        <dbReference type="ARBA" id="ARBA00023235"/>
    </source>
</evidence>
<organism evidence="6 7">
    <name type="scientific">Marinibaculum pumilum</name>
    <dbReference type="NCBI Taxonomy" id="1766165"/>
    <lineage>
        <taxon>Bacteria</taxon>
        <taxon>Pseudomonadati</taxon>
        <taxon>Pseudomonadota</taxon>
        <taxon>Alphaproteobacteria</taxon>
        <taxon>Rhodospirillales</taxon>
        <taxon>Rhodospirillaceae</taxon>
        <taxon>Marinibaculum</taxon>
    </lineage>
</organism>
<dbReference type="GO" id="GO:0008712">
    <property type="term" value="F:ADP-glyceromanno-heptose 6-epimerase activity"/>
    <property type="evidence" value="ECO:0007669"/>
    <property type="project" value="UniProtKB-EC"/>
</dbReference>
<feature type="active site" description="Proton acceptor" evidence="4">
    <location>
        <position position="141"/>
    </location>
</feature>
<dbReference type="InterPro" id="IPR011912">
    <property type="entry name" value="Heptose_epim"/>
</dbReference>
<keyword evidence="2 4" id="KW-0413">Isomerase</keyword>
<dbReference type="Gene3D" id="3.40.50.720">
    <property type="entry name" value="NAD(P)-binding Rossmann-like Domain"/>
    <property type="match status" value="1"/>
</dbReference>
<name>A0ABV7L8Q5_9PROT</name>
<evidence type="ECO:0000256" key="3">
    <source>
        <dbReference type="ARBA" id="ARBA00023277"/>
    </source>
</evidence>
<feature type="binding site" evidence="4">
    <location>
        <position position="182"/>
    </location>
    <ligand>
        <name>NADP(+)</name>
        <dbReference type="ChEBI" id="CHEBI:58349"/>
    </ligand>
</feature>
<evidence type="ECO:0000256" key="1">
    <source>
        <dbReference type="ARBA" id="ARBA00022857"/>
    </source>
</evidence>
<dbReference type="SUPFAM" id="SSF51735">
    <property type="entry name" value="NAD(P)-binding Rossmann-fold domains"/>
    <property type="match status" value="1"/>
</dbReference>
<dbReference type="NCBIfam" id="TIGR02197">
    <property type="entry name" value="heptose_epim"/>
    <property type="match status" value="1"/>
</dbReference>
<dbReference type="PANTHER" id="PTHR43103:SF3">
    <property type="entry name" value="ADP-L-GLYCERO-D-MANNO-HEPTOSE-6-EPIMERASE"/>
    <property type="match status" value="1"/>
</dbReference>
<comment type="domain">
    <text evidence="4">Contains a large N-terminal NADP-binding domain, and a smaller C-terminal substrate-binding domain.</text>
</comment>
<evidence type="ECO:0000313" key="6">
    <source>
        <dbReference type="EMBL" id="MFC3230914.1"/>
    </source>
</evidence>
<dbReference type="Gene3D" id="3.90.25.10">
    <property type="entry name" value="UDP-galactose 4-epimerase, domain 1"/>
    <property type="match status" value="1"/>
</dbReference>
<feature type="binding site" evidence="4">
    <location>
        <position position="284"/>
    </location>
    <ligand>
        <name>substrate</name>
    </ligand>
</feature>
<sequence>MILVTGGAGFIGSNIVAALAAAGEEVAVCDWFGSDDKWRNLAKHDVVSFVAPEDLPDWLTRAPRLTAVVHMGAISATTERDVDLIVATNIRLSWSLWEWCAAAEVPFIYASSAATYGDGLAGFDDDNDAQAMGRLRPLNPYGWSKLAFDRRVIRAVQGREPRPPQWVGLRFFNVYGPNEYHKGRMQSVISQNYSRIAAGEEMRLFRSYRSDYADGGQLRDFIYVRDCVDVVLWLLSQTETSGIFNVGTGRARSWNDLAQALFAAAGREPRISYIPMPEDLQERYQYFTEARMDRLRAAGYPHAFTSLEDGVAAYVQGFLASDDPYR</sequence>
<dbReference type="RefSeq" id="WP_379906381.1">
    <property type="nucleotide sequence ID" value="NZ_JBHRTR010000050.1"/>
</dbReference>
<proteinExistence type="inferred from homology"/>
<comment type="catalytic activity">
    <reaction evidence="4">
        <text>ADP-D-glycero-beta-D-manno-heptose = ADP-L-glycero-beta-D-manno-heptose</text>
        <dbReference type="Rhea" id="RHEA:17577"/>
        <dbReference type="ChEBI" id="CHEBI:59967"/>
        <dbReference type="ChEBI" id="CHEBI:61506"/>
        <dbReference type="EC" id="5.1.3.20"/>
    </reaction>
</comment>
<reference evidence="7" key="1">
    <citation type="journal article" date="2019" name="Int. J. Syst. Evol. Microbiol.">
        <title>The Global Catalogue of Microorganisms (GCM) 10K type strain sequencing project: providing services to taxonomists for standard genome sequencing and annotation.</title>
        <authorList>
            <consortium name="The Broad Institute Genomics Platform"/>
            <consortium name="The Broad Institute Genome Sequencing Center for Infectious Disease"/>
            <person name="Wu L."/>
            <person name="Ma J."/>
        </authorList>
    </citation>
    <scope>NUCLEOTIDE SEQUENCE [LARGE SCALE GENOMIC DNA]</scope>
    <source>
        <strain evidence="7">KCTC 42964</strain>
    </source>
</reference>
<comment type="cofactor">
    <cofactor evidence="4">
        <name>NADP(+)</name>
        <dbReference type="ChEBI" id="CHEBI:58349"/>
    </cofactor>
    <text evidence="4">Binds 1 NADP(+) per subunit.</text>
</comment>
<feature type="binding site" evidence="4">
    <location>
        <position position="191"/>
    </location>
    <ligand>
        <name>substrate</name>
    </ligand>
</feature>
<feature type="binding site" evidence="4">
    <location>
        <position position="174"/>
    </location>
    <ligand>
        <name>NADP(+)</name>
        <dbReference type="ChEBI" id="CHEBI:58349"/>
    </ligand>
</feature>
<keyword evidence="7" id="KW-1185">Reference proteome</keyword>
<feature type="binding site" evidence="4">
    <location>
        <position position="184"/>
    </location>
    <ligand>
        <name>substrate</name>
    </ligand>
</feature>
<dbReference type="PANTHER" id="PTHR43103">
    <property type="entry name" value="NUCLEOSIDE-DIPHOSPHATE-SUGAR EPIMERASE"/>
    <property type="match status" value="1"/>
</dbReference>
<accession>A0ABV7L8Q5</accession>
<evidence type="ECO:0000313" key="7">
    <source>
        <dbReference type="Proteomes" id="UP001595528"/>
    </source>
</evidence>
<feature type="binding site" evidence="4">
    <location>
        <begin position="71"/>
        <end position="75"/>
    </location>
    <ligand>
        <name>NADP(+)</name>
        <dbReference type="ChEBI" id="CHEBI:58349"/>
    </ligand>
</feature>
<comment type="caution">
    <text evidence="6">The sequence shown here is derived from an EMBL/GenBank/DDBJ whole genome shotgun (WGS) entry which is preliminary data.</text>
</comment>
<feature type="binding site" evidence="4">
    <location>
        <position position="145"/>
    </location>
    <ligand>
        <name>NADP(+)</name>
        <dbReference type="ChEBI" id="CHEBI:58349"/>
    </ligand>
</feature>
<comment type="subunit">
    <text evidence="4">Homopentamer.</text>
</comment>
<comment type="similarity">
    <text evidence="4">Belongs to the NAD(P)-dependent epimerase/dehydratase family. HldD subfamily.</text>
</comment>
<comment type="caution">
    <text evidence="4">Lacks conserved residue(s) required for the propagation of feature annotation.</text>
</comment>
<dbReference type="EMBL" id="JBHRTR010000050">
    <property type="protein sequence ID" value="MFC3230914.1"/>
    <property type="molecule type" value="Genomic_DNA"/>
</dbReference>
<feature type="binding site" evidence="4">
    <location>
        <position position="173"/>
    </location>
    <ligand>
        <name>substrate</name>
    </ligand>
</feature>